<dbReference type="Proteomes" id="UP000698800">
    <property type="component" value="Unassembled WGS sequence"/>
</dbReference>
<protein>
    <submittedName>
        <fullName evidence="2">Uncharacterized protein</fullName>
    </submittedName>
</protein>
<evidence type="ECO:0000313" key="2">
    <source>
        <dbReference type="EMBL" id="KAH0537748.1"/>
    </source>
</evidence>
<sequence length="203" mass="23214">MVLGLLTIASIPTLVGTCEAVSEQKKQNAEAKRSEKFNLAAACDVSHRQVEEQVDGRFVVLRDGKLYLDHEPKGSDMKSGHPFCGYYFQYPGAEFEGLVSTISDDPPMLNWIYIDRDTRELKYGNRTQTLPHIAGPWDWTEDEKWLKLEDQEAFVVMEVEDGIWRVYYDKEGDWSGLPSEGKILDVQLQRKPLCGLESKHVRC</sequence>
<evidence type="ECO:0000313" key="3">
    <source>
        <dbReference type="Proteomes" id="UP000698800"/>
    </source>
</evidence>
<keyword evidence="1" id="KW-0732">Signal</keyword>
<comment type="caution">
    <text evidence="2">The sequence shown here is derived from an EMBL/GenBank/DDBJ whole genome shotgun (WGS) entry which is preliminary data.</text>
</comment>
<gene>
    <name evidence="2" type="ORF">FGG08_005496</name>
</gene>
<reference evidence="2" key="1">
    <citation type="submission" date="2021-03" db="EMBL/GenBank/DDBJ databases">
        <title>Comparative genomics and phylogenomic investigation of the class Geoglossomycetes provide insights into ecological specialization and systematics.</title>
        <authorList>
            <person name="Melie T."/>
            <person name="Pirro S."/>
            <person name="Miller A.N."/>
            <person name="Quandt A."/>
        </authorList>
    </citation>
    <scope>NUCLEOTIDE SEQUENCE</scope>
    <source>
        <strain evidence="2">GBOQ0MN5Z8</strain>
    </source>
</reference>
<dbReference type="PANTHER" id="PTHR38049">
    <property type="entry name" value="RICIN B LECTIN DOMAIN-CONTAINING PROTEIN"/>
    <property type="match status" value="1"/>
</dbReference>
<name>A0A9P8I348_9PEZI</name>
<feature type="chain" id="PRO_5040379413" evidence="1">
    <location>
        <begin position="21"/>
        <end position="203"/>
    </location>
</feature>
<keyword evidence="3" id="KW-1185">Reference proteome</keyword>
<organism evidence="2 3">
    <name type="scientific">Glutinoglossum americanum</name>
    <dbReference type="NCBI Taxonomy" id="1670608"/>
    <lineage>
        <taxon>Eukaryota</taxon>
        <taxon>Fungi</taxon>
        <taxon>Dikarya</taxon>
        <taxon>Ascomycota</taxon>
        <taxon>Pezizomycotina</taxon>
        <taxon>Geoglossomycetes</taxon>
        <taxon>Geoglossales</taxon>
        <taxon>Geoglossaceae</taxon>
        <taxon>Glutinoglossum</taxon>
    </lineage>
</organism>
<evidence type="ECO:0000256" key="1">
    <source>
        <dbReference type="SAM" id="SignalP"/>
    </source>
</evidence>
<dbReference type="EMBL" id="JAGHQL010000132">
    <property type="protein sequence ID" value="KAH0537748.1"/>
    <property type="molecule type" value="Genomic_DNA"/>
</dbReference>
<accession>A0A9P8I348</accession>
<proteinExistence type="predicted"/>
<dbReference type="PANTHER" id="PTHR38049:SF1">
    <property type="entry name" value="PROTEIN KINASE DOMAIN-CONTAINING PROTEIN"/>
    <property type="match status" value="1"/>
</dbReference>
<dbReference type="AlphaFoldDB" id="A0A9P8I348"/>
<feature type="signal peptide" evidence="1">
    <location>
        <begin position="1"/>
        <end position="20"/>
    </location>
</feature>
<dbReference type="OrthoDB" id="3928002at2759"/>